<dbReference type="RefSeq" id="WP_353635531.1">
    <property type="nucleotide sequence ID" value="NZ_CP159205.1"/>
</dbReference>
<feature type="region of interest" description="Disordered" evidence="1">
    <location>
        <begin position="1"/>
        <end position="26"/>
    </location>
</feature>
<name>A0AAU8CJC6_9EURY</name>
<accession>A0AAU8CJC6</accession>
<organism evidence="3">
    <name type="scientific">Halobacterium sp. NMX12-1</name>
    <dbReference type="NCBI Taxonomy" id="3166650"/>
    <lineage>
        <taxon>Archaea</taxon>
        <taxon>Methanobacteriati</taxon>
        <taxon>Methanobacteriota</taxon>
        <taxon>Stenosarchaea group</taxon>
        <taxon>Halobacteria</taxon>
        <taxon>Halobacteriales</taxon>
        <taxon>Halobacteriaceae</taxon>
        <taxon>Halobacterium</taxon>
    </lineage>
</organism>
<keyword evidence="2" id="KW-1133">Transmembrane helix</keyword>
<keyword evidence="3" id="KW-0614">Plasmid</keyword>
<feature type="transmembrane region" description="Helical" evidence="2">
    <location>
        <begin position="105"/>
        <end position="124"/>
    </location>
</feature>
<reference evidence="3" key="1">
    <citation type="submission" date="2024-06" db="EMBL/GenBank/DDBJ databases">
        <title>Genome Sequence of an extremely halophilic archaeon isolated from Permian era halite, Salado Formation, Carlsbad, New Mexico: Halobacterium sp. strain NMX12-1.</title>
        <authorList>
            <person name="Sotoa L."/>
            <person name="DasSarma P."/>
            <person name="Anton B.P."/>
            <person name="Vincze T."/>
            <person name="Verma I."/>
            <person name="Eralp B."/>
            <person name="Powers D.W."/>
            <person name="Dozier B.L."/>
            <person name="Roberts R.J."/>
            <person name="DasSarma S."/>
        </authorList>
    </citation>
    <scope>NUCLEOTIDE SEQUENCE</scope>
    <source>
        <strain evidence="3">NMX12-1</strain>
        <plasmid evidence="3">pNMX12-1_211</plasmid>
    </source>
</reference>
<evidence type="ECO:0000256" key="2">
    <source>
        <dbReference type="SAM" id="Phobius"/>
    </source>
</evidence>
<sequence>MSSEESGTEEIDTEQTNGETTPELGPDEVYCTSCGEVIKDEAEVCPECGVRQKTGDNGGVAAGELPDSRVYELQKVARKSPGVAVALGFLLAPAGYWYVGRTGLAAVNFLTLNYLLLGIIIVPFHSYKIIKDAREELEVHGESW</sequence>
<dbReference type="AlphaFoldDB" id="A0AAU8CJC6"/>
<feature type="transmembrane region" description="Helical" evidence="2">
    <location>
        <begin position="82"/>
        <end position="99"/>
    </location>
</feature>
<protein>
    <submittedName>
        <fullName evidence="3">Zinc ribbon domain-containing protein</fullName>
    </submittedName>
</protein>
<gene>
    <name evidence="3" type="ORF">ABSL23_15910</name>
</gene>
<proteinExistence type="predicted"/>
<dbReference type="EMBL" id="CP159205">
    <property type="protein sequence ID" value="XCF18212.1"/>
    <property type="molecule type" value="Genomic_DNA"/>
</dbReference>
<evidence type="ECO:0000313" key="3">
    <source>
        <dbReference type="EMBL" id="XCF18212.1"/>
    </source>
</evidence>
<evidence type="ECO:0000256" key="1">
    <source>
        <dbReference type="SAM" id="MobiDB-lite"/>
    </source>
</evidence>
<dbReference type="KEGG" id="hanx:ABSL23_15910"/>
<feature type="compositionally biased region" description="Acidic residues" evidence="1">
    <location>
        <begin position="1"/>
        <end position="13"/>
    </location>
</feature>
<geneLocation type="plasmid" evidence="3">
    <name>pNMX12-1_211</name>
</geneLocation>
<keyword evidence="2" id="KW-0812">Transmembrane</keyword>
<dbReference type="GeneID" id="91110667"/>
<keyword evidence="2" id="KW-0472">Membrane</keyword>